<keyword evidence="3 5" id="KW-0285">Flavoprotein</keyword>
<feature type="compositionally biased region" description="Polar residues" evidence="6">
    <location>
        <begin position="141"/>
        <end position="150"/>
    </location>
</feature>
<dbReference type="PIRSF" id="PIRSF000137">
    <property type="entry name" value="Alcohol_oxidase"/>
    <property type="match status" value="1"/>
</dbReference>
<dbReference type="Gene3D" id="3.50.50.60">
    <property type="entry name" value="FAD/NAD(P)-binding domain"/>
    <property type="match status" value="1"/>
</dbReference>
<gene>
    <name evidence="9" type="primary">betA_4</name>
    <name evidence="9" type="ORF">GCM10009559_57720</name>
</gene>
<dbReference type="SUPFAM" id="SSF51905">
    <property type="entry name" value="FAD/NAD(P)-binding domain"/>
    <property type="match status" value="1"/>
</dbReference>
<comment type="cofactor">
    <cofactor evidence="1">
        <name>FAD</name>
        <dbReference type="ChEBI" id="CHEBI:57692"/>
    </cofactor>
</comment>
<dbReference type="Gene3D" id="3.30.560.10">
    <property type="entry name" value="Glucose Oxidase, domain 3"/>
    <property type="match status" value="1"/>
</dbReference>
<dbReference type="PROSITE" id="PS00623">
    <property type="entry name" value="GMC_OXRED_1"/>
    <property type="match status" value="1"/>
</dbReference>
<feature type="domain" description="Glucose-methanol-choline oxidoreductase N-terminal" evidence="7">
    <location>
        <begin position="83"/>
        <end position="106"/>
    </location>
</feature>
<sequence>MSHFDFIIVGGGSAGCVLANRLTTDPGTRVLVLEAGRPDYWWDLAVHLPLAMGFPVGNRTHDWMYETEPEPQMHGRRMRQPRGKVLGGSSSINGMVYQRGNPADYDRWAERPGMHEWDAAHCLPYYRRLERVRDEPGGTTRGRQGPQSLERSPARGPLFDAFFAAARQAGHPVTPDINDVQQEGFARLDQAVRHGRRESAAASYLRPVRGRPNLHVRCHALVTNIEFAGTRAVGVRYRDSRGRMSTVYGGEIVLCGGAINTPQVLQLSGIGDTHHLEPLGIPVVHELPGVGQNLQDHLAVHMQHAASRPVSDVAVKNKLNWPGIIAQSLLTGTGPGANNPMQAVGFVRSSDTAPYPDLMFMFAPIAMHSEETALGPRDHGYQLHVGVMRTDARGSVTITSRDPAVHPVIRINYLTGSEDHQLWPIAVRKARELFAQPAFEPYDGGEILPGPDVDGDDAILDWVRRSAQTGLHPVGSAAMGLDEHAVVDPRTMRVHGVQRLRVVDASVMPALPNANTYGPTMMIAEKAADLILGNTAPPPEPWGTSRPDGTHDSPVPSNRADRHGTGHATGVPHGSER</sequence>
<evidence type="ECO:0000256" key="6">
    <source>
        <dbReference type="SAM" id="MobiDB-lite"/>
    </source>
</evidence>
<dbReference type="PANTHER" id="PTHR11552">
    <property type="entry name" value="GLUCOSE-METHANOL-CHOLINE GMC OXIDOREDUCTASE"/>
    <property type="match status" value="1"/>
</dbReference>
<comment type="similarity">
    <text evidence="2 5">Belongs to the GMC oxidoreductase family.</text>
</comment>
<keyword evidence="10" id="KW-1185">Reference proteome</keyword>
<organism evidence="9 10">
    <name type="scientific">Pseudonocardia zijingensis</name>
    <dbReference type="NCBI Taxonomy" id="153376"/>
    <lineage>
        <taxon>Bacteria</taxon>
        <taxon>Bacillati</taxon>
        <taxon>Actinomycetota</taxon>
        <taxon>Actinomycetes</taxon>
        <taxon>Pseudonocardiales</taxon>
        <taxon>Pseudonocardiaceae</taxon>
        <taxon>Pseudonocardia</taxon>
    </lineage>
</organism>
<keyword evidence="4 5" id="KW-0274">FAD</keyword>
<dbReference type="RefSeq" id="WP_343944778.1">
    <property type="nucleotide sequence ID" value="NZ_BAAAHP010000180.1"/>
</dbReference>
<dbReference type="PROSITE" id="PS00624">
    <property type="entry name" value="GMC_OXRED_2"/>
    <property type="match status" value="1"/>
</dbReference>
<dbReference type="Pfam" id="PF05199">
    <property type="entry name" value="GMC_oxred_C"/>
    <property type="match status" value="1"/>
</dbReference>
<evidence type="ECO:0000313" key="10">
    <source>
        <dbReference type="Proteomes" id="UP001499967"/>
    </source>
</evidence>
<dbReference type="PANTHER" id="PTHR11552:SF147">
    <property type="entry name" value="CHOLINE DEHYDROGENASE, MITOCHONDRIAL"/>
    <property type="match status" value="1"/>
</dbReference>
<evidence type="ECO:0000256" key="5">
    <source>
        <dbReference type="RuleBase" id="RU003968"/>
    </source>
</evidence>
<evidence type="ECO:0000256" key="2">
    <source>
        <dbReference type="ARBA" id="ARBA00010790"/>
    </source>
</evidence>
<dbReference type="SUPFAM" id="SSF54373">
    <property type="entry name" value="FAD-linked reductases, C-terminal domain"/>
    <property type="match status" value="1"/>
</dbReference>
<name>A0ABN1N8N5_9PSEU</name>
<dbReference type="InterPro" id="IPR012132">
    <property type="entry name" value="GMC_OxRdtase"/>
</dbReference>
<dbReference type="Proteomes" id="UP001499967">
    <property type="component" value="Unassembled WGS sequence"/>
</dbReference>
<dbReference type="EMBL" id="BAAAHP010000180">
    <property type="protein sequence ID" value="GAA0897291.1"/>
    <property type="molecule type" value="Genomic_DNA"/>
</dbReference>
<evidence type="ECO:0000313" key="9">
    <source>
        <dbReference type="EMBL" id="GAA0897291.1"/>
    </source>
</evidence>
<dbReference type="InterPro" id="IPR007867">
    <property type="entry name" value="GMC_OxRtase_C"/>
</dbReference>
<evidence type="ECO:0000259" key="7">
    <source>
        <dbReference type="PROSITE" id="PS00623"/>
    </source>
</evidence>
<feature type="region of interest" description="Disordered" evidence="6">
    <location>
        <begin position="134"/>
        <end position="153"/>
    </location>
</feature>
<evidence type="ECO:0000256" key="3">
    <source>
        <dbReference type="ARBA" id="ARBA00022630"/>
    </source>
</evidence>
<dbReference type="NCBIfam" id="NF002550">
    <property type="entry name" value="PRK02106.1"/>
    <property type="match status" value="1"/>
</dbReference>
<comment type="caution">
    <text evidence="9">The sequence shown here is derived from an EMBL/GenBank/DDBJ whole genome shotgun (WGS) entry which is preliminary data.</text>
</comment>
<dbReference type="InterPro" id="IPR036188">
    <property type="entry name" value="FAD/NAD-bd_sf"/>
</dbReference>
<evidence type="ECO:0000256" key="1">
    <source>
        <dbReference type="ARBA" id="ARBA00001974"/>
    </source>
</evidence>
<dbReference type="Pfam" id="PF00732">
    <property type="entry name" value="GMC_oxred_N"/>
    <property type="match status" value="1"/>
</dbReference>
<evidence type="ECO:0000256" key="4">
    <source>
        <dbReference type="ARBA" id="ARBA00022827"/>
    </source>
</evidence>
<reference evidence="9 10" key="1">
    <citation type="journal article" date="2019" name="Int. J. Syst. Evol. Microbiol.">
        <title>The Global Catalogue of Microorganisms (GCM) 10K type strain sequencing project: providing services to taxonomists for standard genome sequencing and annotation.</title>
        <authorList>
            <consortium name="The Broad Institute Genomics Platform"/>
            <consortium name="The Broad Institute Genome Sequencing Center for Infectious Disease"/>
            <person name="Wu L."/>
            <person name="Ma J."/>
        </authorList>
    </citation>
    <scope>NUCLEOTIDE SEQUENCE [LARGE SCALE GENOMIC DNA]</scope>
    <source>
        <strain evidence="9 10">JCM 11117</strain>
    </source>
</reference>
<protein>
    <submittedName>
        <fullName evidence="9">Choline dehydrogenase</fullName>
    </submittedName>
</protein>
<proteinExistence type="inferred from homology"/>
<dbReference type="InterPro" id="IPR000172">
    <property type="entry name" value="GMC_OxRdtase_N"/>
</dbReference>
<accession>A0ABN1N8N5</accession>
<feature type="domain" description="Glucose-methanol-choline oxidoreductase N-terminal" evidence="8">
    <location>
        <begin position="257"/>
        <end position="271"/>
    </location>
</feature>
<evidence type="ECO:0000259" key="8">
    <source>
        <dbReference type="PROSITE" id="PS00624"/>
    </source>
</evidence>
<feature type="region of interest" description="Disordered" evidence="6">
    <location>
        <begin position="532"/>
        <end position="577"/>
    </location>
</feature>